<dbReference type="Proteomes" id="UP000315289">
    <property type="component" value="Unassembled WGS sequence"/>
</dbReference>
<reference evidence="1 2" key="1">
    <citation type="journal article" date="2019" name="Front. Microbiol.">
        <title>Ammonia Oxidation by the Arctic Terrestrial Thaumarchaeote Candidatus Nitrosocosmicus arcticus Is Stimulated by Increasing Temperatures.</title>
        <authorList>
            <person name="Alves R.J.E."/>
            <person name="Kerou M."/>
            <person name="Zappe A."/>
            <person name="Bittner R."/>
            <person name="Abby S.S."/>
            <person name="Schmidt H.A."/>
            <person name="Pfeifer K."/>
            <person name="Schleper C."/>
        </authorList>
    </citation>
    <scope>NUCLEOTIDE SEQUENCE [LARGE SCALE GENOMIC DNA]</scope>
    <source>
        <strain evidence="1 2">Kfb</strain>
    </source>
</reference>
<comment type="caution">
    <text evidence="1">The sequence shown here is derived from an EMBL/GenBank/DDBJ whole genome shotgun (WGS) entry which is preliminary data.</text>
</comment>
<organism evidence="1 2">
    <name type="scientific">Candidatus Nitrosocosmicus arcticus</name>
    <dbReference type="NCBI Taxonomy" id="2035267"/>
    <lineage>
        <taxon>Archaea</taxon>
        <taxon>Nitrososphaerota</taxon>
        <taxon>Nitrososphaeria</taxon>
        <taxon>Nitrososphaerales</taxon>
        <taxon>Nitrososphaeraceae</taxon>
        <taxon>Candidatus Nitrosocosmicus</taxon>
    </lineage>
</organism>
<dbReference type="RefSeq" id="WP_144728498.1">
    <property type="nucleotide sequence ID" value="NZ_ML675578.1"/>
</dbReference>
<sequence length="107" mass="12202">MQDAVNRTNASLHGFEIPNLEKYHNQTNIFNFTLPGNNILNLTSQTTQFVYDENWLFIKPLTLGIHELIVKGNLSLITNTTTNHILGNQYNGPIGWNQTTTYILLIQ</sequence>
<evidence type="ECO:0000313" key="1">
    <source>
        <dbReference type="EMBL" id="TVP41971.1"/>
    </source>
</evidence>
<gene>
    <name evidence="1" type="ORF">NARC_10377</name>
</gene>
<accession>A0A557SZE3</accession>
<evidence type="ECO:0000313" key="2">
    <source>
        <dbReference type="Proteomes" id="UP000315289"/>
    </source>
</evidence>
<protein>
    <submittedName>
        <fullName evidence="1">Uncharacterized protein</fullName>
    </submittedName>
</protein>
<dbReference type="EMBL" id="VOAH01000001">
    <property type="protein sequence ID" value="TVP41971.1"/>
    <property type="molecule type" value="Genomic_DNA"/>
</dbReference>
<dbReference type="OrthoDB" id="7670at2157"/>
<dbReference type="AlphaFoldDB" id="A0A557SZE3"/>
<proteinExistence type="predicted"/>
<keyword evidence="2" id="KW-1185">Reference proteome</keyword>
<name>A0A557SZE3_9ARCH</name>